<dbReference type="OrthoDB" id="4794496at2"/>
<evidence type="ECO:0000256" key="1">
    <source>
        <dbReference type="SAM" id="Phobius"/>
    </source>
</evidence>
<comment type="caution">
    <text evidence="2">The sequence shown here is derived from an EMBL/GenBank/DDBJ whole genome shotgun (WGS) entry which is preliminary data.</text>
</comment>
<dbReference type="AlphaFoldDB" id="A0A2A3YF98"/>
<dbReference type="EMBL" id="NRGR01000029">
    <property type="protein sequence ID" value="PCC37964.1"/>
    <property type="molecule type" value="Genomic_DNA"/>
</dbReference>
<proteinExistence type="predicted"/>
<keyword evidence="1" id="KW-0812">Transmembrane</keyword>
<organism evidence="2 3">
    <name type="scientific">Brachybacterium alimentarium</name>
    <dbReference type="NCBI Taxonomy" id="47845"/>
    <lineage>
        <taxon>Bacteria</taxon>
        <taxon>Bacillati</taxon>
        <taxon>Actinomycetota</taxon>
        <taxon>Actinomycetes</taxon>
        <taxon>Micrococcales</taxon>
        <taxon>Dermabacteraceae</taxon>
        <taxon>Brachybacterium</taxon>
    </lineage>
</organism>
<keyword evidence="1" id="KW-0472">Membrane</keyword>
<feature type="transmembrane region" description="Helical" evidence="1">
    <location>
        <begin position="15"/>
        <end position="41"/>
    </location>
</feature>
<evidence type="ECO:0000313" key="3">
    <source>
        <dbReference type="Proteomes" id="UP000218598"/>
    </source>
</evidence>
<dbReference type="RefSeq" id="WP_096165747.1">
    <property type="nucleotide sequence ID" value="NZ_JBQQNZ010000007.1"/>
</dbReference>
<feature type="transmembrane region" description="Helical" evidence="1">
    <location>
        <begin position="138"/>
        <end position="164"/>
    </location>
</feature>
<protein>
    <recommendedName>
        <fullName evidence="4">DUF624 domain-containing protein</fullName>
    </recommendedName>
</protein>
<keyword evidence="3" id="KW-1185">Reference proteome</keyword>
<reference evidence="2 3" key="1">
    <citation type="journal article" date="2017" name="Elife">
        <title>Extensive horizontal gene transfer in cheese-associated bacteria.</title>
        <authorList>
            <person name="Bonham K.S."/>
            <person name="Wolfe B.E."/>
            <person name="Dutton R.J."/>
        </authorList>
    </citation>
    <scope>NUCLEOTIDE SEQUENCE [LARGE SCALE GENOMIC DNA]</scope>
    <source>
        <strain evidence="2 3">341_9</strain>
    </source>
</reference>
<sequence>MAALAWVPRLVALHLAWVALVLLGAVVAGIAPATTTLVAVLRRRDELEAVDGSRGLVAAVLRRYRVEFMPANRAAGPFVLIALAAAANVALGVAGALPEWFFPAGFAVSILLAAGMTLAAFHAIALHELRPSAPAPTIWRGALAGVVLLPLASASFTITVLAALTISAVIQPLALLAGGGILIAVTSSLLVRSWQIRLDAAMPRPAVAL</sequence>
<name>A0A2A3YF98_9MICO</name>
<feature type="transmembrane region" description="Helical" evidence="1">
    <location>
        <begin position="74"/>
        <end position="94"/>
    </location>
</feature>
<dbReference type="InterPro" id="IPR006938">
    <property type="entry name" value="DUF624"/>
</dbReference>
<feature type="transmembrane region" description="Helical" evidence="1">
    <location>
        <begin position="170"/>
        <end position="191"/>
    </location>
</feature>
<keyword evidence="1" id="KW-1133">Transmembrane helix</keyword>
<feature type="transmembrane region" description="Helical" evidence="1">
    <location>
        <begin position="100"/>
        <end position="126"/>
    </location>
</feature>
<accession>A0A2A3YF98</accession>
<evidence type="ECO:0008006" key="4">
    <source>
        <dbReference type="Google" id="ProtNLM"/>
    </source>
</evidence>
<evidence type="ECO:0000313" key="2">
    <source>
        <dbReference type="EMBL" id="PCC37964.1"/>
    </source>
</evidence>
<dbReference type="GeneID" id="95327893"/>
<dbReference type="Proteomes" id="UP000218598">
    <property type="component" value="Unassembled WGS sequence"/>
</dbReference>
<gene>
    <name evidence="2" type="ORF">CIK66_16295</name>
</gene>
<dbReference type="Pfam" id="PF04854">
    <property type="entry name" value="DUF624"/>
    <property type="match status" value="1"/>
</dbReference>